<keyword evidence="3" id="KW-1185">Reference proteome</keyword>
<evidence type="ECO:0000313" key="3">
    <source>
        <dbReference type="Proteomes" id="UP001054889"/>
    </source>
</evidence>
<proteinExistence type="predicted"/>
<reference evidence="2" key="2">
    <citation type="submission" date="2021-12" db="EMBL/GenBank/DDBJ databases">
        <title>Resequencing data analysis of finger millet.</title>
        <authorList>
            <person name="Hatakeyama M."/>
            <person name="Aluri S."/>
            <person name="Balachadran M.T."/>
            <person name="Sivarajan S.R."/>
            <person name="Poveda L."/>
            <person name="Shimizu-Inatsugi R."/>
            <person name="Schlapbach R."/>
            <person name="Sreeman S.M."/>
            <person name="Shimizu K.K."/>
        </authorList>
    </citation>
    <scope>NUCLEOTIDE SEQUENCE</scope>
</reference>
<gene>
    <name evidence="2" type="primary">gb09802</name>
    <name evidence="2" type="ORF">PR202_gb09802</name>
</gene>
<organism evidence="2 3">
    <name type="scientific">Eleusine coracana subsp. coracana</name>
    <dbReference type="NCBI Taxonomy" id="191504"/>
    <lineage>
        <taxon>Eukaryota</taxon>
        <taxon>Viridiplantae</taxon>
        <taxon>Streptophyta</taxon>
        <taxon>Embryophyta</taxon>
        <taxon>Tracheophyta</taxon>
        <taxon>Spermatophyta</taxon>
        <taxon>Magnoliopsida</taxon>
        <taxon>Liliopsida</taxon>
        <taxon>Poales</taxon>
        <taxon>Poaceae</taxon>
        <taxon>PACMAD clade</taxon>
        <taxon>Chloridoideae</taxon>
        <taxon>Cynodonteae</taxon>
        <taxon>Eleusininae</taxon>
        <taxon>Eleusine</taxon>
    </lineage>
</organism>
<protein>
    <submittedName>
        <fullName evidence="2">Uncharacterized protein</fullName>
    </submittedName>
</protein>
<accession>A0AAV5EHZ5</accession>
<feature type="region of interest" description="Disordered" evidence="1">
    <location>
        <begin position="62"/>
        <end position="110"/>
    </location>
</feature>
<dbReference type="Proteomes" id="UP001054889">
    <property type="component" value="Unassembled WGS sequence"/>
</dbReference>
<reference evidence="2" key="1">
    <citation type="journal article" date="2018" name="DNA Res.">
        <title>Multiple hybrid de novo genome assembly of finger millet, an orphan allotetraploid crop.</title>
        <authorList>
            <person name="Hatakeyama M."/>
            <person name="Aluri S."/>
            <person name="Balachadran M.T."/>
            <person name="Sivarajan S.R."/>
            <person name="Patrignani A."/>
            <person name="Gruter S."/>
            <person name="Poveda L."/>
            <person name="Shimizu-Inatsugi R."/>
            <person name="Baeten J."/>
            <person name="Francoijs K.J."/>
            <person name="Nataraja K.N."/>
            <person name="Reddy Y.A.N."/>
            <person name="Phadnis S."/>
            <person name="Ravikumar R.L."/>
            <person name="Schlapbach R."/>
            <person name="Sreeman S.M."/>
            <person name="Shimizu K.K."/>
        </authorList>
    </citation>
    <scope>NUCLEOTIDE SEQUENCE</scope>
</reference>
<comment type="caution">
    <text evidence="2">The sequence shown here is derived from an EMBL/GenBank/DDBJ whole genome shotgun (WGS) entry which is preliminary data.</text>
</comment>
<evidence type="ECO:0000313" key="2">
    <source>
        <dbReference type="EMBL" id="GJN22250.1"/>
    </source>
</evidence>
<dbReference type="AlphaFoldDB" id="A0AAV5EHZ5"/>
<evidence type="ECO:0000256" key="1">
    <source>
        <dbReference type="SAM" id="MobiDB-lite"/>
    </source>
</evidence>
<feature type="compositionally biased region" description="Basic and acidic residues" evidence="1">
    <location>
        <begin position="1"/>
        <end position="12"/>
    </location>
</feature>
<sequence>MSEALAQEHDGAPPKPASLLGPLKPAPQPCLDLACPGARPPPSPCGLAQCSALEAVAPPPPLLRAHLAQPPRPSRRRLHPPRLDLARWKKRRRRASATLESGAGVASTRG</sequence>
<feature type="region of interest" description="Disordered" evidence="1">
    <location>
        <begin position="1"/>
        <end position="26"/>
    </location>
</feature>
<name>A0AAV5EHZ5_ELECO</name>
<dbReference type="EMBL" id="BQKI01000075">
    <property type="protein sequence ID" value="GJN22250.1"/>
    <property type="molecule type" value="Genomic_DNA"/>
</dbReference>